<accession>S9V459</accession>
<evidence type="ECO:0000313" key="2">
    <source>
        <dbReference type="EMBL" id="EPY35844.1"/>
    </source>
</evidence>
<keyword evidence="1" id="KW-1133">Transmembrane helix</keyword>
<proteinExistence type="predicted"/>
<keyword evidence="1" id="KW-0812">Transmembrane</keyword>
<dbReference type="EMBL" id="ATMH01000883">
    <property type="protein sequence ID" value="EPY35844.1"/>
    <property type="molecule type" value="Genomic_DNA"/>
</dbReference>
<evidence type="ECO:0000313" key="3">
    <source>
        <dbReference type="Proteomes" id="UP000015354"/>
    </source>
</evidence>
<keyword evidence="1" id="KW-0472">Membrane</keyword>
<feature type="transmembrane region" description="Helical" evidence="1">
    <location>
        <begin position="27"/>
        <end position="48"/>
    </location>
</feature>
<name>S9V459_9TRYP</name>
<sequence>MPVYAEAAKWWKLKEHRRIKGARGARFASLGFHGVFIVSMVLLVEYVFRSTEDDTLHLANPPVPPPPPMRSSLTYAMSSEMPHLKSMELERQLPAHVPQTAPNYDASIASTKKF</sequence>
<gene>
    <name evidence="2" type="ORF">STCU_00883</name>
</gene>
<dbReference type="Proteomes" id="UP000015354">
    <property type="component" value="Unassembled WGS sequence"/>
</dbReference>
<dbReference type="AlphaFoldDB" id="S9V459"/>
<dbReference type="OrthoDB" id="272107at2759"/>
<protein>
    <submittedName>
        <fullName evidence="2">Developmentally regulated protein</fullName>
    </submittedName>
</protein>
<evidence type="ECO:0000256" key="1">
    <source>
        <dbReference type="SAM" id="Phobius"/>
    </source>
</evidence>
<keyword evidence="3" id="KW-1185">Reference proteome</keyword>
<reference evidence="2 3" key="1">
    <citation type="journal article" date="2013" name="PLoS ONE">
        <title>Predicting the Proteins of Angomonas deanei, Strigomonas culicis and Their Respective Endosymbionts Reveals New Aspects of the Trypanosomatidae Family.</title>
        <authorList>
            <person name="Motta M.C."/>
            <person name="Martins A.C."/>
            <person name="de Souza S.S."/>
            <person name="Catta-Preta C.M."/>
            <person name="Silva R."/>
            <person name="Klein C.C."/>
            <person name="de Almeida L.G."/>
            <person name="de Lima Cunha O."/>
            <person name="Ciapina L.P."/>
            <person name="Brocchi M."/>
            <person name="Colabardini A.C."/>
            <person name="de Araujo Lima B."/>
            <person name="Machado C.R."/>
            <person name="de Almeida Soares C.M."/>
            <person name="Probst C.M."/>
            <person name="de Menezes C.B."/>
            <person name="Thompson C.E."/>
            <person name="Bartholomeu D.C."/>
            <person name="Gradia D.F."/>
            <person name="Pavoni D.P."/>
            <person name="Grisard E.C."/>
            <person name="Fantinatti-Garboggini F."/>
            <person name="Marchini F.K."/>
            <person name="Rodrigues-Luiz G.F."/>
            <person name="Wagner G."/>
            <person name="Goldman G.H."/>
            <person name="Fietto J.L."/>
            <person name="Elias M.C."/>
            <person name="Goldman M.H."/>
            <person name="Sagot M.F."/>
            <person name="Pereira M."/>
            <person name="Stoco P.H."/>
            <person name="de Mendonca-Neto R.P."/>
            <person name="Teixeira S.M."/>
            <person name="Maciel T.E."/>
            <person name="de Oliveira Mendes T.A."/>
            <person name="Urmenyi T.P."/>
            <person name="de Souza W."/>
            <person name="Schenkman S."/>
            <person name="de Vasconcelos A.T."/>
        </authorList>
    </citation>
    <scope>NUCLEOTIDE SEQUENCE [LARGE SCALE GENOMIC DNA]</scope>
</reference>
<comment type="caution">
    <text evidence="2">The sequence shown here is derived from an EMBL/GenBank/DDBJ whole genome shotgun (WGS) entry which is preliminary data.</text>
</comment>
<organism evidence="2 3">
    <name type="scientific">Strigomonas culicis</name>
    <dbReference type="NCBI Taxonomy" id="28005"/>
    <lineage>
        <taxon>Eukaryota</taxon>
        <taxon>Discoba</taxon>
        <taxon>Euglenozoa</taxon>
        <taxon>Kinetoplastea</taxon>
        <taxon>Metakinetoplastina</taxon>
        <taxon>Trypanosomatida</taxon>
        <taxon>Trypanosomatidae</taxon>
        <taxon>Strigomonadinae</taxon>
        <taxon>Strigomonas</taxon>
    </lineage>
</organism>